<accession>I0EMH5</accession>
<keyword evidence="2" id="KW-1185">Reference proteome</keyword>
<protein>
    <submittedName>
        <fullName evidence="1">Uncharacterized protein</fullName>
    </submittedName>
</protein>
<evidence type="ECO:0000313" key="1">
    <source>
        <dbReference type="EMBL" id="AFI04144.1"/>
    </source>
</evidence>
<dbReference type="PATRIC" id="fig|182217.3.peg.935"/>
<dbReference type="HOGENOM" id="CLU_2770201_0_0_7"/>
<gene>
    <name evidence="1" type="ordered locus">HCW_04375</name>
</gene>
<evidence type="ECO:0000313" key="2">
    <source>
        <dbReference type="Proteomes" id="UP000005010"/>
    </source>
</evidence>
<proteinExistence type="predicted"/>
<reference evidence="2" key="1">
    <citation type="submission" date="2012-04" db="EMBL/GenBank/DDBJ databases">
        <title>Complete genome sequence of Helicobacter cetorum strain MIT 00-7128.</title>
        <authorList>
            <person name="Kersulyte D."/>
            <person name="Berg D.E."/>
        </authorList>
    </citation>
    <scope>NUCLEOTIDE SEQUENCE [LARGE SCALE GENOMIC DNA]</scope>
    <source>
        <strain evidence="2">MIT 00-7128</strain>
    </source>
</reference>
<dbReference type="EMBL" id="CP003479">
    <property type="protein sequence ID" value="AFI04144.1"/>
    <property type="molecule type" value="Genomic_DNA"/>
</dbReference>
<dbReference type="KEGG" id="hce:HCW_04375"/>
<organism evidence="1 2">
    <name type="scientific">Helicobacter cetorum (strain ATCC BAA-429 / MIT 00-7128)</name>
    <dbReference type="NCBI Taxonomy" id="182217"/>
    <lineage>
        <taxon>Bacteria</taxon>
        <taxon>Pseudomonadati</taxon>
        <taxon>Campylobacterota</taxon>
        <taxon>Epsilonproteobacteria</taxon>
        <taxon>Campylobacterales</taxon>
        <taxon>Helicobacteraceae</taxon>
        <taxon>Helicobacter</taxon>
    </lineage>
</organism>
<dbReference type="RefSeq" id="WP_014661014.1">
    <property type="nucleotide sequence ID" value="NC_017737.1"/>
</dbReference>
<dbReference type="STRING" id="182217.HCW_04375"/>
<dbReference type="Proteomes" id="UP000005010">
    <property type="component" value="Chromosome"/>
</dbReference>
<dbReference type="AlphaFoldDB" id="I0EMH5"/>
<name>I0EMH5_HELC0</name>
<sequence length="69" mass="8259">MNENHLTENNLMQESNIDLSFLNNKKITIDEKKLKQYCALKQKIIKAVKNFENLKSQFLKLEDELFKEQ</sequence>